<proteinExistence type="predicted"/>
<evidence type="ECO:0008006" key="2">
    <source>
        <dbReference type="Google" id="ProtNLM"/>
    </source>
</evidence>
<gene>
    <name evidence="1" type="ORF">LCGC14_0480740</name>
</gene>
<comment type="caution">
    <text evidence="1">The sequence shown here is derived from an EMBL/GenBank/DDBJ whole genome shotgun (WGS) entry which is preliminary data.</text>
</comment>
<feature type="non-terminal residue" evidence="1">
    <location>
        <position position="1"/>
    </location>
</feature>
<reference evidence="1" key="1">
    <citation type="journal article" date="2015" name="Nature">
        <title>Complex archaea that bridge the gap between prokaryotes and eukaryotes.</title>
        <authorList>
            <person name="Spang A."/>
            <person name="Saw J.H."/>
            <person name="Jorgensen S.L."/>
            <person name="Zaremba-Niedzwiedzka K."/>
            <person name="Martijn J."/>
            <person name="Lind A.E."/>
            <person name="van Eijk R."/>
            <person name="Schleper C."/>
            <person name="Guy L."/>
            <person name="Ettema T.J."/>
        </authorList>
    </citation>
    <scope>NUCLEOTIDE SEQUENCE</scope>
</reference>
<protein>
    <recommendedName>
        <fullName evidence="2">Zinc-ribbon domain-containing protein</fullName>
    </recommendedName>
</protein>
<evidence type="ECO:0000313" key="1">
    <source>
        <dbReference type="EMBL" id="KKN65548.1"/>
    </source>
</evidence>
<dbReference type="AlphaFoldDB" id="A0A0F9VI83"/>
<sequence length="556" mass="65904">IIQKETLSEDDKTKLISVLSKLPTKDLISLLGDDFKNYKENNIRWDYDYGLFKEFLYYIHNRQGIRQIIKSFNESGNWMKNLCPTKTFLKFLKEKQIQLEPSSKEDKPNIIQDQIEEINKFASVITKVVDNNIINTVIKTLILKNPRKYNAYDIKKWFFLSDVSTRNQLKRMFTETEYQKYIRTQTHVTITIIKEIAKKKGGKCHTKNIKNAKSRLHLECAEGHHFFPSYDSVVYQKTWCPQCNIYVSETICRKFFEKIFKKPFPKSYLDWLINENGNQMELDGYNKDLGLAFEYQGIQHRKKAFDKTVEELHKIQREDAHKLKLCNENNMILFQIPDDEILPYNKMQEFIEEEYKKRTGKTLKNIPKYDYHEFSIYENEFAKKFRDYIELKKGTIITPYFSARKEITLRCKEGHQWTTTPNSVYKDNWCPGCAGNMKGTTEFFRKIGKEFNCDLISEYINAKTSLLYECPEGHKFKKSPYWLKKDKEKIKFLCPDCKMDIFAKKFQNFIRKKGAHLLTPYKGRSKPVTIKCKNNHVRETTPGAVYQGNSCQSCKK</sequence>
<organism evidence="1">
    <name type="scientific">marine sediment metagenome</name>
    <dbReference type="NCBI Taxonomy" id="412755"/>
    <lineage>
        <taxon>unclassified sequences</taxon>
        <taxon>metagenomes</taxon>
        <taxon>ecological metagenomes</taxon>
    </lineage>
</organism>
<dbReference type="EMBL" id="LAZR01000522">
    <property type="protein sequence ID" value="KKN65548.1"/>
    <property type="molecule type" value="Genomic_DNA"/>
</dbReference>
<name>A0A0F9VI83_9ZZZZ</name>
<accession>A0A0F9VI83</accession>